<dbReference type="AlphaFoldDB" id="A0A4R9B0I0"/>
<organism evidence="5 6">
    <name type="scientific">Cryobacterium gelidum</name>
    <dbReference type="NCBI Taxonomy" id="1259164"/>
    <lineage>
        <taxon>Bacteria</taxon>
        <taxon>Bacillati</taxon>
        <taxon>Actinomycetota</taxon>
        <taxon>Actinomycetes</taxon>
        <taxon>Micrococcales</taxon>
        <taxon>Microbacteriaceae</taxon>
        <taxon>Cryobacterium</taxon>
    </lineage>
</organism>
<keyword evidence="3" id="KW-1133">Transmembrane helix</keyword>
<dbReference type="InterPro" id="IPR027383">
    <property type="entry name" value="Znf_put"/>
</dbReference>
<dbReference type="Gene3D" id="1.10.10.1320">
    <property type="entry name" value="Anti-sigma factor, zinc-finger domain"/>
    <property type="match status" value="1"/>
</dbReference>
<sequence>MTTPADLYTDWDGAYVLGALSPGERRDYERHLNDCVACSLAVAHLVGLPGLLAQVPLEQARQLGHSVDRTAEVSPPADLLPRLLRAAQARSRRTRWIIAAAAAAAVVAAAAIAASAALVLPGWLEQPRVNASEPAVAMTAVVPSPLTATFRLTGEDWGTRIDATCNYAESGSDFGAQPYALFVTDRAGTESLVASWIAGPGTTISAAGTTSVAEGDIASVDIRWMPDERVLLESTPSW</sequence>
<evidence type="ECO:0000259" key="4">
    <source>
        <dbReference type="Pfam" id="PF13490"/>
    </source>
</evidence>
<keyword evidence="3" id="KW-0472">Membrane</keyword>
<dbReference type="RefSeq" id="WP_134550106.1">
    <property type="nucleotide sequence ID" value="NZ_SOHL01000003.1"/>
</dbReference>
<comment type="caution">
    <text evidence="5">The sequence shown here is derived from an EMBL/GenBank/DDBJ whole genome shotgun (WGS) entry which is preliminary data.</text>
</comment>
<evidence type="ECO:0000256" key="1">
    <source>
        <dbReference type="ARBA" id="ARBA00023015"/>
    </source>
</evidence>
<dbReference type="EMBL" id="SOHL01000003">
    <property type="protein sequence ID" value="TFD73470.1"/>
    <property type="molecule type" value="Genomic_DNA"/>
</dbReference>
<keyword evidence="1" id="KW-0805">Transcription regulation</keyword>
<accession>A0A4R9B0I0</accession>
<gene>
    <name evidence="5" type="ORF">E3T50_00510</name>
</gene>
<dbReference type="InterPro" id="IPR041916">
    <property type="entry name" value="Anti_sigma_zinc_sf"/>
</dbReference>
<reference evidence="5 6" key="1">
    <citation type="submission" date="2019-03" db="EMBL/GenBank/DDBJ databases">
        <title>Genomics of glacier-inhabiting Cryobacterium strains.</title>
        <authorList>
            <person name="Liu Q."/>
            <person name="Xin Y.-H."/>
        </authorList>
    </citation>
    <scope>NUCLEOTIDE SEQUENCE [LARGE SCALE GENOMIC DNA]</scope>
    <source>
        <strain evidence="5 6">Hz16</strain>
    </source>
</reference>
<dbReference type="Pfam" id="PF13490">
    <property type="entry name" value="zf-HC2"/>
    <property type="match status" value="1"/>
</dbReference>
<evidence type="ECO:0000256" key="3">
    <source>
        <dbReference type="SAM" id="Phobius"/>
    </source>
</evidence>
<dbReference type="Proteomes" id="UP000297983">
    <property type="component" value="Unassembled WGS sequence"/>
</dbReference>
<evidence type="ECO:0000256" key="2">
    <source>
        <dbReference type="ARBA" id="ARBA00023163"/>
    </source>
</evidence>
<protein>
    <submittedName>
        <fullName evidence="5">Zf-HC2 domain-containing protein</fullName>
    </submittedName>
</protein>
<evidence type="ECO:0000313" key="6">
    <source>
        <dbReference type="Proteomes" id="UP000297983"/>
    </source>
</evidence>
<evidence type="ECO:0000313" key="5">
    <source>
        <dbReference type="EMBL" id="TFD73470.1"/>
    </source>
</evidence>
<proteinExistence type="predicted"/>
<feature type="transmembrane region" description="Helical" evidence="3">
    <location>
        <begin position="96"/>
        <end position="124"/>
    </location>
</feature>
<keyword evidence="3" id="KW-0812">Transmembrane</keyword>
<keyword evidence="6" id="KW-1185">Reference proteome</keyword>
<feature type="domain" description="Putative zinc-finger" evidence="4">
    <location>
        <begin position="13"/>
        <end position="38"/>
    </location>
</feature>
<keyword evidence="2" id="KW-0804">Transcription</keyword>
<name>A0A4R9B0I0_9MICO</name>